<dbReference type="AlphaFoldDB" id="A0A9W7E7U2"/>
<evidence type="ECO:0000313" key="3">
    <source>
        <dbReference type="Proteomes" id="UP001165082"/>
    </source>
</evidence>
<name>A0A9W7E7U2_9STRA</name>
<comment type="caution">
    <text evidence="2">The sequence shown here is derived from an EMBL/GenBank/DDBJ whole genome shotgun (WGS) entry which is preliminary data.</text>
</comment>
<accession>A0A9W7E7U2</accession>
<evidence type="ECO:0000313" key="2">
    <source>
        <dbReference type="EMBL" id="GMH69167.1"/>
    </source>
</evidence>
<feature type="region of interest" description="Disordered" evidence="1">
    <location>
        <begin position="295"/>
        <end position="326"/>
    </location>
</feature>
<proteinExistence type="predicted"/>
<dbReference type="Proteomes" id="UP001165082">
    <property type="component" value="Unassembled WGS sequence"/>
</dbReference>
<reference evidence="2" key="1">
    <citation type="submission" date="2022-07" db="EMBL/GenBank/DDBJ databases">
        <title>Genome analysis of Parmales, a sister group of diatoms, reveals the evolutionary specialization of diatoms from phago-mixotrophs to photoautotrophs.</title>
        <authorList>
            <person name="Ban H."/>
            <person name="Sato S."/>
            <person name="Yoshikawa S."/>
            <person name="Kazumasa Y."/>
            <person name="Nakamura Y."/>
            <person name="Ichinomiya M."/>
            <person name="Saitoh K."/>
            <person name="Sato N."/>
            <person name="Blanc-Mathieu R."/>
            <person name="Endo H."/>
            <person name="Kuwata A."/>
            <person name="Ogata H."/>
        </authorList>
    </citation>
    <scope>NUCLEOTIDE SEQUENCE</scope>
</reference>
<dbReference type="EMBL" id="BRXZ01001355">
    <property type="protein sequence ID" value="GMH69167.1"/>
    <property type="molecule type" value="Genomic_DNA"/>
</dbReference>
<keyword evidence="3" id="KW-1185">Reference proteome</keyword>
<gene>
    <name evidence="2" type="ORF">TrRE_jg6074</name>
</gene>
<protein>
    <submittedName>
        <fullName evidence="2">Uncharacterized protein</fullName>
    </submittedName>
</protein>
<evidence type="ECO:0000256" key="1">
    <source>
        <dbReference type="SAM" id="MobiDB-lite"/>
    </source>
</evidence>
<sequence>MSASSPPASQSFHLVLCEGGSQVSRYSSLSAASQHHNLVGPSATCKLSTAPLQAVLHRAADSPPGEALKPAAVNYGGDPSGVEESRKAAASLLRTAVQKAVRRRQALAAAALAGHYFRQLSLPEAKQAKGANAERAAFCKRLFVVAAEDSMLVSLLDAAGWHALAATKKMGFGVNDARVVAECAGRLAEETNYKLQDSACLHWAIDHHVKSGSQKTRHATLLKNLRSLCPLLEPISDAKIDKVLKFEALFNARDEDVCNVKSCAKPMPKAYAPESWEAAVLLNWPAAVAEMWEPLAPSSSSSSSDSPKKQKSVADFFGKPSKKPKL</sequence>
<organism evidence="2 3">
    <name type="scientific">Triparma retinervis</name>
    <dbReference type="NCBI Taxonomy" id="2557542"/>
    <lineage>
        <taxon>Eukaryota</taxon>
        <taxon>Sar</taxon>
        <taxon>Stramenopiles</taxon>
        <taxon>Ochrophyta</taxon>
        <taxon>Bolidophyceae</taxon>
        <taxon>Parmales</taxon>
        <taxon>Triparmaceae</taxon>
        <taxon>Triparma</taxon>
    </lineage>
</organism>